<gene>
    <name evidence="3" type="ORF">IX84_15085</name>
</gene>
<evidence type="ECO:0000256" key="1">
    <source>
        <dbReference type="RuleBase" id="RU000411"/>
    </source>
</evidence>
<organism evidence="3 4">
    <name type="scientific">Phaeodactylibacter xiamenensis</name>
    <dbReference type="NCBI Taxonomy" id="1524460"/>
    <lineage>
        <taxon>Bacteria</taxon>
        <taxon>Pseudomonadati</taxon>
        <taxon>Bacteroidota</taxon>
        <taxon>Saprospiria</taxon>
        <taxon>Saprospirales</taxon>
        <taxon>Haliscomenobacteraceae</taxon>
        <taxon>Phaeodactylibacter</taxon>
    </lineage>
</organism>
<dbReference type="InterPro" id="IPR023795">
    <property type="entry name" value="Serpin_CS"/>
</dbReference>
<reference evidence="3 4" key="1">
    <citation type="journal article" date="2014" name="Int. J. Syst. Evol. Microbiol.">
        <title>Phaeodactylibacter xiamenensis gen. nov., sp. nov., a member of the family Saprospiraceae isolated from the marine alga Phaeodactylum tricornutum.</title>
        <authorList>
            <person name="Chen Z.Jr."/>
            <person name="Lei X."/>
            <person name="Lai Q."/>
            <person name="Li Y."/>
            <person name="Zhang B."/>
            <person name="Zhang J."/>
            <person name="Zhang H."/>
            <person name="Yang L."/>
            <person name="Zheng W."/>
            <person name="Tian Y."/>
            <person name="Yu Z."/>
            <person name="Xu H.Jr."/>
            <person name="Zheng T."/>
        </authorList>
    </citation>
    <scope>NUCLEOTIDE SEQUENCE [LARGE SCALE GENOMIC DNA]</scope>
    <source>
        <strain evidence="3 4">KD52</strain>
    </source>
</reference>
<name>A0A098S796_9BACT</name>
<protein>
    <recommendedName>
        <fullName evidence="2">Serpin domain-containing protein</fullName>
    </recommendedName>
</protein>
<dbReference type="STRING" id="1524460.IX84_15085"/>
<dbReference type="InterPro" id="IPR042178">
    <property type="entry name" value="Serpin_sf_1"/>
</dbReference>
<dbReference type="Gene3D" id="2.30.39.10">
    <property type="entry name" value="Alpha-1-antitrypsin, domain 1"/>
    <property type="match status" value="1"/>
</dbReference>
<dbReference type="Gene3D" id="3.30.497.10">
    <property type="entry name" value="Antithrombin, subunit I, domain 2"/>
    <property type="match status" value="1"/>
</dbReference>
<accession>A0A098S796</accession>
<dbReference type="AlphaFoldDB" id="A0A098S796"/>
<evidence type="ECO:0000259" key="2">
    <source>
        <dbReference type="SMART" id="SM00093"/>
    </source>
</evidence>
<dbReference type="GO" id="GO:0005615">
    <property type="term" value="C:extracellular space"/>
    <property type="evidence" value="ECO:0007669"/>
    <property type="project" value="InterPro"/>
</dbReference>
<dbReference type="CDD" id="cd19588">
    <property type="entry name" value="serpin_miropin-like"/>
    <property type="match status" value="1"/>
</dbReference>
<dbReference type="Pfam" id="PF00079">
    <property type="entry name" value="Serpin"/>
    <property type="match status" value="1"/>
</dbReference>
<dbReference type="InterPro" id="IPR042185">
    <property type="entry name" value="Serpin_sf_2"/>
</dbReference>
<dbReference type="Proteomes" id="UP000029736">
    <property type="component" value="Unassembled WGS sequence"/>
</dbReference>
<comment type="similarity">
    <text evidence="1">Belongs to the serpin family.</text>
</comment>
<keyword evidence="4" id="KW-1185">Reference proteome</keyword>
<evidence type="ECO:0000313" key="3">
    <source>
        <dbReference type="EMBL" id="KGE87528.1"/>
    </source>
</evidence>
<proteinExistence type="inferred from homology"/>
<dbReference type="PANTHER" id="PTHR11461:SF211">
    <property type="entry name" value="GH10112P-RELATED"/>
    <property type="match status" value="1"/>
</dbReference>
<comment type="caution">
    <text evidence="3">The sequence shown here is derived from an EMBL/GenBank/DDBJ whole genome shotgun (WGS) entry which is preliminary data.</text>
</comment>
<dbReference type="InterPro" id="IPR036186">
    <property type="entry name" value="Serpin_sf"/>
</dbReference>
<dbReference type="PANTHER" id="PTHR11461">
    <property type="entry name" value="SERINE PROTEASE INHIBITOR, SERPIN"/>
    <property type="match status" value="1"/>
</dbReference>
<feature type="domain" description="Serpin" evidence="2">
    <location>
        <begin position="47"/>
        <end position="406"/>
    </location>
</feature>
<evidence type="ECO:0000313" key="4">
    <source>
        <dbReference type="Proteomes" id="UP000029736"/>
    </source>
</evidence>
<sequence length="409" mass="45042">MNKTIFLSLLSAFIFWQCDTASNEPAPYLPVTADMEQAADMNQTLGWDLFHQEQQALPEENILISPYSVQTALFMAQNGAQGSSLGQMLDLMDGSNVSVESLNQAHKQLNTLLTNPADHPEVTVANSYFYDAERIDVEQAFLNPLSEFYAASSESLDFRQEAQSKQTINNWVSEKTNGKIPVIVEEITSEDVAFLINALYFKADWLAGFPEELTFDGTFQTAAGGTTEVPFVNQDASFLTAQADGLHMVDLPFKDSTYSLTLIMPDPEQPAAQWPTSLTKDRWLALYDAIQPGRAIVQFPKLNLEYGNNLVGSLRSLGMENAFSPALADFQPMGSATNGQNIFIKQIAHKAVLEVDEQGAEGAAATSIGFGTTSLPPFFRFDQPFVLVLRHIETNTMLFTGYVADPSVE</sequence>
<dbReference type="RefSeq" id="WP_044222050.1">
    <property type="nucleotide sequence ID" value="NZ_JBKAGJ010000034.1"/>
</dbReference>
<dbReference type="InterPro" id="IPR000215">
    <property type="entry name" value="Serpin_fam"/>
</dbReference>
<dbReference type="GO" id="GO:0004867">
    <property type="term" value="F:serine-type endopeptidase inhibitor activity"/>
    <property type="evidence" value="ECO:0007669"/>
    <property type="project" value="InterPro"/>
</dbReference>
<dbReference type="EMBL" id="JPOS01000035">
    <property type="protein sequence ID" value="KGE87528.1"/>
    <property type="molecule type" value="Genomic_DNA"/>
</dbReference>
<dbReference type="SUPFAM" id="SSF56574">
    <property type="entry name" value="Serpins"/>
    <property type="match status" value="1"/>
</dbReference>
<dbReference type="SMART" id="SM00093">
    <property type="entry name" value="SERPIN"/>
    <property type="match status" value="1"/>
</dbReference>
<dbReference type="OrthoDB" id="9764871at2"/>
<dbReference type="PROSITE" id="PS00284">
    <property type="entry name" value="SERPIN"/>
    <property type="match status" value="1"/>
</dbReference>
<dbReference type="InterPro" id="IPR023796">
    <property type="entry name" value="Serpin_dom"/>
</dbReference>